<dbReference type="InterPro" id="IPR019960">
    <property type="entry name" value="T1SS_VCA0849"/>
</dbReference>
<dbReference type="PANTHER" id="PTHR38340:SF1">
    <property type="entry name" value="S-LAYER PROTEIN"/>
    <property type="match status" value="1"/>
</dbReference>
<dbReference type="NCBIfam" id="TIGR03661">
    <property type="entry name" value="T1SS_VCA0849"/>
    <property type="match status" value="1"/>
</dbReference>
<feature type="region of interest" description="Disordered" evidence="4">
    <location>
        <begin position="1"/>
        <end position="41"/>
    </location>
</feature>
<sequence length="1546" mass="153399">SVDATVAQPTGTVTAVATDPAGNTSPLQTTPWTADTTAPDTTAAGTTVTVTSVAGDNVVNATESTATSVPVTVSLANVPADATTTTVNVLVDGVTYAATSADGGITWTAQVPGSALAGATTPTVTAEATFTDAAGNTSAPVSDTQAYTVDTAATTTVAVTDANGDNLPTASGVADPGSSVLVTWPDGTTSTATADPVTGAWSVDATVAQPSGTVTAMATDPAGNTSPAQTAAWTADTTAPDTTAAGTTVTVGAIAGDNIVNSTEASTATLPVTVTLANVPTDATTTTVNVLVDGVSYAATSNGDGTWTAQVPGSALAGATTQTVTAEATFTDAAGNTSAPVSDTQNYTVDTAAPTLVSAVTNTDGSNLVLTYNEPLDPANPPVAGDFVVNVNGSPVTVTSVTVSGNTVTLILTTPVAIGDTVTASYTDPTAGNDTAATQDLAGNDAATFTATPVTNGVLPPSPTVTITTDANNDAVLGATEVSGLTTATVTVGLSPTAAIGDVITLSDGINPPVQHTLDAIDISSGSWTTAVALPANGATLTVSATLTSGGLTSTAATDSAVLDLLDAVADAATLNTGNTTATVGPEVTTNNTGVLGLAQASTGTDGSQTVTIDDDYSVLHVEVSQQALVAVADGYRVDIVDATGKVIASTNPNDPNLVGQVLTPIIGGTLGVSGTNTLTVDFVGLPAGTYSVVVHNDQGQLSTLLDSDGSGGVSLQELGDNGVILGAENETLIVDTVVNALNNSILGINLNLGSTVKPLLTAALDLVNTAGQETPVSALVGILGDVLSGLPLLGLSVTQVVDSLVSTLATTLLTNTLTLLQTTTITTQLTEYAFVGTLPLEGNVINDADPAGNDTPGSVGATTVTEVTHTVNGVTTTVTVDPSTGADIVGSYGTLHINADGSYTYTANGNPAAPGHADVFTYTLADGARSDTATLTINLVDTAAPTQIPTITGITGEPTGDWTTTDTSPTILGTLSAPLLPGEKIQVQIDGGAWVDAYMDPKDTDGSNGWTWFYGSSDLTGGSHTVNVRVVDQSGNIGLNTDSQPIVIDTANRAPAAVVNEGLLGGLVGADLLGLVDLGNQTFVAYDPNNNLQSISVSYEVPLNVGAFALAASNQIAAELGLQFSVVNTSYSIDNNGTPLNPLDDTIIFPSSTLTITAIGGGPIDNLAVNELLRSVHLTADLSLSVTPTYSITTTDMSGLTTTDSATTLIDLGLFGSAGDPTVIQGTASDNTVTGTSADEHLYGFAGNDILRGGDGNDLLRGGAGVDQLYGDKGNDTLVYDAADTVIDGGDGTDTLLITSGVASITGGATAVHDIEVIQLGADTSAVTLTLDGDGAAHATGAGSQLFIHGNGSDTVNLTGGVYGGEALINNQAYAQYTLGGTTVLIDPAVAVHNSVTGTSGNDILHVNGAAASDTLTGNGGSDVFLWDSLNPANTTGGNGTDTITDFTIGVVGTSANADVLDLSQLLTGYTPDADGPAHYVGGVATIDAGDSIGQFLSVANVGGNTVISIDRDGAGTAYQSTPLVTLNGVTTDLATLLANHQVIV</sequence>
<evidence type="ECO:0000256" key="1">
    <source>
        <dbReference type="ARBA" id="ARBA00004613"/>
    </source>
</evidence>
<dbReference type="InterPro" id="IPR028059">
    <property type="entry name" value="SWM_rpt"/>
</dbReference>
<evidence type="ECO:0000313" key="5">
    <source>
        <dbReference type="EMBL" id="KOC22921.1"/>
    </source>
</evidence>
<comment type="subcellular location">
    <subcellularLocation>
        <location evidence="1">Secreted</location>
    </subcellularLocation>
</comment>
<dbReference type="Pfam" id="PF13753">
    <property type="entry name" value="SWM_repeat"/>
    <property type="match status" value="1"/>
</dbReference>
<dbReference type="InterPro" id="IPR001343">
    <property type="entry name" value="Hemolysn_Ca-bd"/>
</dbReference>
<dbReference type="InterPro" id="IPR011049">
    <property type="entry name" value="Serralysin-like_metalloprot_C"/>
</dbReference>
<dbReference type="InterPro" id="IPR018511">
    <property type="entry name" value="Hemolysin-typ_Ca-bd_CS"/>
</dbReference>
<dbReference type="InterPro" id="IPR014755">
    <property type="entry name" value="Cu-Rt/internalin_Ig-like"/>
</dbReference>
<name>A0A0L7MLT3_COMTE</name>
<evidence type="ECO:0000256" key="2">
    <source>
        <dbReference type="ARBA" id="ARBA00022525"/>
    </source>
</evidence>
<evidence type="ECO:0000256" key="3">
    <source>
        <dbReference type="ARBA" id="ARBA00022729"/>
    </source>
</evidence>
<feature type="non-terminal residue" evidence="5">
    <location>
        <position position="1"/>
    </location>
</feature>
<keyword evidence="3" id="KW-0732">Signal</keyword>
<dbReference type="SUPFAM" id="SSF51120">
    <property type="entry name" value="beta-Roll"/>
    <property type="match status" value="2"/>
</dbReference>
<dbReference type="InterPro" id="IPR050557">
    <property type="entry name" value="RTX_toxin/Mannuronan_C5-epim"/>
</dbReference>
<dbReference type="PRINTS" id="PR00313">
    <property type="entry name" value="CABNDNGRPT"/>
</dbReference>
<dbReference type="RefSeq" id="WP_053282954.1">
    <property type="nucleotide sequence ID" value="NZ_JNVD01000015.1"/>
</dbReference>
<dbReference type="NCBIfam" id="TIGR02059">
    <property type="entry name" value="swm_rep_I"/>
    <property type="match status" value="1"/>
</dbReference>
<evidence type="ECO:0000313" key="6">
    <source>
        <dbReference type="Proteomes" id="UP000037442"/>
    </source>
</evidence>
<organism evidence="5 6">
    <name type="scientific">Comamonas testosteroni</name>
    <name type="common">Pseudomonas testosteroni</name>
    <dbReference type="NCBI Taxonomy" id="285"/>
    <lineage>
        <taxon>Bacteria</taxon>
        <taxon>Pseudomonadati</taxon>
        <taxon>Pseudomonadota</taxon>
        <taxon>Betaproteobacteria</taxon>
        <taxon>Burkholderiales</taxon>
        <taxon>Comamonadaceae</taxon>
        <taxon>Comamonas</taxon>
    </lineage>
</organism>
<keyword evidence="2" id="KW-0964">Secreted</keyword>
<dbReference type="Gene3D" id="2.150.10.10">
    <property type="entry name" value="Serralysin-like metalloprotease, C-terminal"/>
    <property type="match status" value="1"/>
</dbReference>
<dbReference type="GO" id="GO:0005576">
    <property type="term" value="C:extracellular region"/>
    <property type="evidence" value="ECO:0007669"/>
    <property type="project" value="UniProtKB-SubCell"/>
</dbReference>
<dbReference type="Proteomes" id="UP000037442">
    <property type="component" value="Unassembled WGS sequence"/>
</dbReference>
<dbReference type="Pfam" id="PF00353">
    <property type="entry name" value="HemolysinCabind"/>
    <property type="match status" value="2"/>
</dbReference>
<accession>A0A0L7MLT3</accession>
<protein>
    <submittedName>
        <fullName evidence="5">Uncharacterized protein</fullName>
    </submittedName>
</protein>
<feature type="compositionally biased region" description="Low complexity" evidence="4">
    <location>
        <begin position="29"/>
        <end position="41"/>
    </location>
</feature>
<dbReference type="PROSITE" id="PS00330">
    <property type="entry name" value="HEMOLYSIN_CALCIUM"/>
    <property type="match status" value="1"/>
</dbReference>
<evidence type="ECO:0000256" key="4">
    <source>
        <dbReference type="SAM" id="MobiDB-lite"/>
    </source>
</evidence>
<gene>
    <name evidence="5" type="ORF">GL58_06415</name>
</gene>
<dbReference type="InterPro" id="IPR013783">
    <property type="entry name" value="Ig-like_fold"/>
</dbReference>
<reference evidence="6" key="1">
    <citation type="submission" date="2014-06" db="EMBL/GenBank/DDBJ databases">
        <title>Draft genome sequence of C. testosteroni WDL7.</title>
        <authorList>
            <person name="Wu Y."/>
            <person name="Seshan H."/>
            <person name="Arumugam K."/>
        </authorList>
    </citation>
    <scope>NUCLEOTIDE SEQUENCE [LARGE SCALE GENOMIC DNA]</scope>
    <source>
        <strain evidence="6">WDL7</strain>
    </source>
</reference>
<proteinExistence type="predicted"/>
<feature type="compositionally biased region" description="Polar residues" evidence="4">
    <location>
        <begin position="7"/>
        <end position="28"/>
    </location>
</feature>
<dbReference type="Gene3D" id="2.60.40.1220">
    <property type="match status" value="1"/>
</dbReference>
<dbReference type="EMBL" id="JNVD01000015">
    <property type="protein sequence ID" value="KOC22921.1"/>
    <property type="molecule type" value="Genomic_DNA"/>
</dbReference>
<comment type="caution">
    <text evidence="5">The sequence shown here is derived from an EMBL/GenBank/DDBJ whole genome shotgun (WGS) entry which is preliminary data.</text>
</comment>
<dbReference type="PANTHER" id="PTHR38340">
    <property type="entry name" value="S-LAYER PROTEIN"/>
    <property type="match status" value="1"/>
</dbReference>
<dbReference type="Gene3D" id="2.60.40.10">
    <property type="entry name" value="Immunoglobulins"/>
    <property type="match status" value="4"/>
</dbReference>
<dbReference type="GO" id="GO:0005509">
    <property type="term" value="F:calcium ion binding"/>
    <property type="evidence" value="ECO:0007669"/>
    <property type="project" value="InterPro"/>
</dbReference>
<dbReference type="InterPro" id="IPR011801">
    <property type="entry name" value="Swm_rep_I_cyn"/>
</dbReference>
<dbReference type="PATRIC" id="fig|285.49.peg.1328"/>